<evidence type="ECO:0000313" key="1">
    <source>
        <dbReference type="EMBL" id="KAB8194544.1"/>
    </source>
</evidence>
<dbReference type="EMBL" id="VDLX02000005">
    <property type="protein sequence ID" value="KAB8194544.1"/>
    <property type="molecule type" value="Genomic_DNA"/>
</dbReference>
<proteinExistence type="predicted"/>
<dbReference type="AlphaFoldDB" id="A0A5C4WK56"/>
<organism evidence="1 2">
    <name type="scientific">Nonomuraea phyllanthi</name>
    <dbReference type="NCBI Taxonomy" id="2219224"/>
    <lineage>
        <taxon>Bacteria</taxon>
        <taxon>Bacillati</taxon>
        <taxon>Actinomycetota</taxon>
        <taxon>Actinomycetes</taxon>
        <taxon>Streptosporangiales</taxon>
        <taxon>Streptosporangiaceae</taxon>
        <taxon>Nonomuraea</taxon>
    </lineage>
</organism>
<sequence length="153" mass="15720">MGDGVADGGGFLGAALYTRRALKVAAPALPAPRFVAAAGDSFALLLTGVLLTPYTLGDVVHWIHRSFGAALFMHEMVLAVRLASWASAGAALVVLQVAGGVASGVSVVLEQGPLVVGQAVFQLAFGMIMIRTLRLLPRQGTKPVSPPASTEQT</sequence>
<comment type="caution">
    <text evidence="1">The sequence shown here is derived from an EMBL/GenBank/DDBJ whole genome shotgun (WGS) entry which is preliminary data.</text>
</comment>
<dbReference type="OrthoDB" id="3536312at2"/>
<name>A0A5C4WK56_9ACTN</name>
<accession>A0A5C4WK56</accession>
<keyword evidence="2" id="KW-1185">Reference proteome</keyword>
<evidence type="ECO:0000313" key="2">
    <source>
        <dbReference type="Proteomes" id="UP000312512"/>
    </source>
</evidence>
<dbReference type="RefSeq" id="WP_139631138.1">
    <property type="nucleotide sequence ID" value="NZ_VDLX02000005.1"/>
</dbReference>
<gene>
    <name evidence="1" type="ORF">FH608_015165</name>
</gene>
<reference evidence="1 2" key="1">
    <citation type="submission" date="2019-10" db="EMBL/GenBank/DDBJ databases">
        <title>Nonomuraea sp. nov., isolated from Phyllanthus amarus.</title>
        <authorList>
            <person name="Klykleung N."/>
            <person name="Tanasupawat S."/>
        </authorList>
    </citation>
    <scope>NUCLEOTIDE SEQUENCE [LARGE SCALE GENOMIC DNA]</scope>
    <source>
        <strain evidence="1 2">PA1-10</strain>
    </source>
</reference>
<dbReference type="Proteomes" id="UP000312512">
    <property type="component" value="Unassembled WGS sequence"/>
</dbReference>
<protein>
    <submittedName>
        <fullName evidence="1">Uncharacterized protein</fullName>
    </submittedName>
</protein>